<accession>A0ABR8FZV3</accession>
<sequence length="94" mass="11028">MVGSKRFDDTLAAIELNAARKLNWDYNQFKDYFSFTVNKEAIEIVLKNQIDESQLKTLKQALLDYGFQYKKTVNDLLLVFEQNVELRESNIIDC</sequence>
<dbReference type="EMBL" id="JACJTB010000027">
    <property type="protein sequence ID" value="MBD2596442.1"/>
    <property type="molecule type" value="Genomic_DNA"/>
</dbReference>
<reference evidence="1 2" key="1">
    <citation type="journal article" date="2020" name="ISME J.">
        <title>Comparative genomics reveals insights into cyanobacterial evolution and habitat adaptation.</title>
        <authorList>
            <person name="Chen M.Y."/>
            <person name="Teng W.K."/>
            <person name="Zhao L."/>
            <person name="Hu C.X."/>
            <person name="Zhou Y.K."/>
            <person name="Han B.P."/>
            <person name="Song L.R."/>
            <person name="Shu W.S."/>
        </authorList>
    </citation>
    <scope>NUCLEOTIDE SEQUENCE [LARGE SCALE GENOMIC DNA]</scope>
    <source>
        <strain evidence="1 2">FACHB-130</strain>
    </source>
</reference>
<evidence type="ECO:0008006" key="3">
    <source>
        <dbReference type="Google" id="ProtNLM"/>
    </source>
</evidence>
<organism evidence="1 2">
    <name type="scientific">Nostoc spongiaeforme FACHB-130</name>
    <dbReference type="NCBI Taxonomy" id="1357510"/>
    <lineage>
        <taxon>Bacteria</taxon>
        <taxon>Bacillati</taxon>
        <taxon>Cyanobacteriota</taxon>
        <taxon>Cyanophyceae</taxon>
        <taxon>Nostocales</taxon>
        <taxon>Nostocaceae</taxon>
        <taxon>Nostoc</taxon>
    </lineage>
</organism>
<evidence type="ECO:0000313" key="2">
    <source>
        <dbReference type="Proteomes" id="UP000603457"/>
    </source>
</evidence>
<comment type="caution">
    <text evidence="1">The sequence shown here is derived from an EMBL/GenBank/DDBJ whole genome shotgun (WGS) entry which is preliminary data.</text>
</comment>
<gene>
    <name evidence="1" type="ORF">H6G74_19205</name>
</gene>
<protein>
    <recommendedName>
        <fullName evidence="3">Nif11 domain-containing protein</fullName>
    </recommendedName>
</protein>
<evidence type="ECO:0000313" key="1">
    <source>
        <dbReference type="EMBL" id="MBD2596442.1"/>
    </source>
</evidence>
<dbReference type="Proteomes" id="UP000603457">
    <property type="component" value="Unassembled WGS sequence"/>
</dbReference>
<keyword evidence="2" id="KW-1185">Reference proteome</keyword>
<dbReference type="RefSeq" id="WP_190969179.1">
    <property type="nucleotide sequence ID" value="NZ_JACJTB010000027.1"/>
</dbReference>
<name>A0ABR8FZV3_9NOSO</name>
<proteinExistence type="predicted"/>